<protein>
    <submittedName>
        <fullName evidence="1">Uncharacterized protein</fullName>
    </submittedName>
</protein>
<sequence length="39" mass="4360">MLIVHEFMNAEDMANSPVGENLAKFLATAVLTGCQIMWY</sequence>
<comment type="caution">
    <text evidence="1">The sequence shown here is derived from an EMBL/GenBank/DDBJ whole genome shotgun (WGS) entry which is preliminary data.</text>
</comment>
<organism evidence="1 2">
    <name type="scientific">Lacticaseibacillus paracasei subsp. paracasei Lpp22</name>
    <dbReference type="NCBI Taxonomy" id="1256221"/>
    <lineage>
        <taxon>Bacteria</taxon>
        <taxon>Bacillati</taxon>
        <taxon>Bacillota</taxon>
        <taxon>Bacilli</taxon>
        <taxon>Lactobacillales</taxon>
        <taxon>Lactobacillaceae</taxon>
        <taxon>Lacticaseibacillus</taxon>
    </lineage>
</organism>
<accession>A0A8E0M7E8</accession>
<dbReference type="Proteomes" id="UP000014257">
    <property type="component" value="Unassembled WGS sequence"/>
</dbReference>
<reference evidence="1 2" key="1">
    <citation type="journal article" date="2013" name="PLoS ONE">
        <title>Lactobacillus paracasei comparative genomics: towards species pan-genome definition and exploitation of diversity.</title>
        <authorList>
            <person name="Smokvina T."/>
            <person name="Wels M."/>
            <person name="Polka J."/>
            <person name="Chervaux C."/>
            <person name="Brisse S."/>
            <person name="Boekhorst J."/>
            <person name="van Hylckama Vlieg J.E."/>
            <person name="Siezen R.J."/>
        </authorList>
    </citation>
    <scope>NUCLEOTIDE SEQUENCE [LARGE SCALE GENOMIC DNA]</scope>
    <source>
        <strain evidence="1 2">Lpp22</strain>
    </source>
</reference>
<name>A0A8E0M7E8_LACPA</name>
<evidence type="ECO:0000313" key="1">
    <source>
        <dbReference type="EMBL" id="EPC32968.1"/>
    </source>
</evidence>
<proteinExistence type="predicted"/>
<gene>
    <name evidence="1" type="ORF">Lpp22_0270</name>
</gene>
<dbReference type="AlphaFoldDB" id="A0A8E0M7E8"/>
<dbReference type="EMBL" id="ANMI01000017">
    <property type="protein sequence ID" value="EPC32968.1"/>
    <property type="molecule type" value="Genomic_DNA"/>
</dbReference>
<evidence type="ECO:0000313" key="2">
    <source>
        <dbReference type="Proteomes" id="UP000014257"/>
    </source>
</evidence>